<keyword evidence="6" id="KW-1185">Reference proteome</keyword>
<dbReference type="SUPFAM" id="SSF53448">
    <property type="entry name" value="Nucleotide-diphospho-sugar transferases"/>
    <property type="match status" value="1"/>
</dbReference>
<dbReference type="PANTHER" id="PTHR43584:SF8">
    <property type="entry name" value="N-ACETYLMURAMATE ALPHA-1-PHOSPHATE URIDYLYLTRANSFERASE"/>
    <property type="match status" value="1"/>
</dbReference>
<evidence type="ECO:0000256" key="2">
    <source>
        <dbReference type="ARBA" id="ARBA00022695"/>
    </source>
</evidence>
<sequence length="241" mass="25723">MKGIVLSAGNGSRLLPLTRDMPKCLVEVDGRSILDWQLAALAGAGVTRAVVVVGYRARRVGAHLDAAAPPLPVDLVYNPFWRVASSIGSVWAARDHLDGPFVLMNGDTVFEPPVIAGAIRDAGAGLGLLVEPLKGHEQDDMLVEASDGRVRAVAKTLSAEHATHRSLGVVLAPRDEDAAAYRRALDEVIAAPDGTQSYHHDIVDWLAGTAGVGAILRQPGVWQEIDRPADIARWTRGHRHA</sequence>
<evidence type="ECO:0000259" key="4">
    <source>
        <dbReference type="Pfam" id="PF12804"/>
    </source>
</evidence>
<accession>A0A397NPG0</accession>
<reference evidence="5 6" key="1">
    <citation type="submission" date="2018-08" db="EMBL/GenBank/DDBJ databases">
        <title>Genomic Encyclopedia of Type Strains, Phase IV (KMG-IV): sequencing the most valuable type-strain genomes for metagenomic binning, comparative biology and taxonomic classification.</title>
        <authorList>
            <person name="Goeker M."/>
        </authorList>
    </citation>
    <scope>NUCLEOTIDE SEQUENCE [LARGE SCALE GENOMIC DNA]</scope>
    <source>
        <strain evidence="5 6">DSM 25527</strain>
    </source>
</reference>
<feature type="domain" description="MobA-like NTP transferase" evidence="4">
    <location>
        <begin position="3"/>
        <end position="122"/>
    </location>
</feature>
<dbReference type="RefSeq" id="WP_119037358.1">
    <property type="nucleotide sequence ID" value="NZ_QXDC01000005.1"/>
</dbReference>
<gene>
    <name evidence="5" type="ORF">DFR49_3919</name>
</gene>
<dbReference type="OrthoDB" id="9814110at2"/>
<dbReference type="Gene3D" id="3.90.550.10">
    <property type="entry name" value="Spore Coat Polysaccharide Biosynthesis Protein SpsA, Chain A"/>
    <property type="match status" value="1"/>
</dbReference>
<keyword evidence="3" id="KW-0460">Magnesium</keyword>
<dbReference type="Pfam" id="PF12804">
    <property type="entry name" value="NTP_transf_3"/>
    <property type="match status" value="1"/>
</dbReference>
<evidence type="ECO:0000256" key="1">
    <source>
        <dbReference type="ARBA" id="ARBA00022679"/>
    </source>
</evidence>
<dbReference type="Proteomes" id="UP000266568">
    <property type="component" value="Unassembled WGS sequence"/>
</dbReference>
<organism evidence="5 6">
    <name type="scientific">Hephaestia caeni</name>
    <dbReference type="NCBI Taxonomy" id="645617"/>
    <lineage>
        <taxon>Bacteria</taxon>
        <taxon>Pseudomonadati</taxon>
        <taxon>Pseudomonadota</taxon>
        <taxon>Alphaproteobacteria</taxon>
        <taxon>Sphingomonadales</taxon>
        <taxon>Sphingomonadaceae</taxon>
        <taxon>Hephaestia</taxon>
    </lineage>
</organism>
<keyword evidence="2" id="KW-0548">Nucleotidyltransferase</keyword>
<proteinExistence type="predicted"/>
<keyword evidence="1 5" id="KW-0808">Transferase</keyword>
<name>A0A397NPG0_9SPHN</name>
<evidence type="ECO:0000313" key="5">
    <source>
        <dbReference type="EMBL" id="RIA36635.1"/>
    </source>
</evidence>
<dbReference type="InterPro" id="IPR050065">
    <property type="entry name" value="GlmU-like"/>
</dbReference>
<evidence type="ECO:0000313" key="6">
    <source>
        <dbReference type="Proteomes" id="UP000266568"/>
    </source>
</evidence>
<dbReference type="AlphaFoldDB" id="A0A397NPG0"/>
<comment type="caution">
    <text evidence="5">The sequence shown here is derived from an EMBL/GenBank/DDBJ whole genome shotgun (WGS) entry which is preliminary data.</text>
</comment>
<dbReference type="InterPro" id="IPR025877">
    <property type="entry name" value="MobA-like_NTP_Trfase"/>
</dbReference>
<dbReference type="InterPro" id="IPR029044">
    <property type="entry name" value="Nucleotide-diphossugar_trans"/>
</dbReference>
<dbReference type="EMBL" id="QXDC01000005">
    <property type="protein sequence ID" value="RIA36635.1"/>
    <property type="molecule type" value="Genomic_DNA"/>
</dbReference>
<evidence type="ECO:0000256" key="3">
    <source>
        <dbReference type="ARBA" id="ARBA00022842"/>
    </source>
</evidence>
<protein>
    <submittedName>
        <fullName evidence="5">MobA-like NTP transferase protein</fullName>
    </submittedName>
</protein>
<dbReference type="PANTHER" id="PTHR43584">
    <property type="entry name" value="NUCLEOTIDYL TRANSFERASE"/>
    <property type="match status" value="1"/>
</dbReference>
<dbReference type="GO" id="GO:0016779">
    <property type="term" value="F:nucleotidyltransferase activity"/>
    <property type="evidence" value="ECO:0007669"/>
    <property type="project" value="UniProtKB-KW"/>
</dbReference>